<dbReference type="SUPFAM" id="SSF48452">
    <property type="entry name" value="TPR-like"/>
    <property type="match status" value="1"/>
</dbReference>
<dbReference type="InterPro" id="IPR011990">
    <property type="entry name" value="TPR-like_helical_dom_sf"/>
</dbReference>
<dbReference type="Gene3D" id="1.25.40.10">
    <property type="entry name" value="Tetratricopeptide repeat domain"/>
    <property type="match status" value="2"/>
</dbReference>
<evidence type="ECO:0000313" key="1">
    <source>
        <dbReference type="EMBL" id="GAG36217.1"/>
    </source>
</evidence>
<proteinExistence type="predicted"/>
<feature type="non-terminal residue" evidence="1">
    <location>
        <position position="249"/>
    </location>
</feature>
<evidence type="ECO:0008006" key="2">
    <source>
        <dbReference type="Google" id="ProtNLM"/>
    </source>
</evidence>
<sequence length="249" mass="27806">VFKAKVELARFRFNCSNLISRGDGLVNEGKLNEAKKAYLEAKALLESKQGLVLPKKEREKLLEGLAAKLKSVETRMRYEDAIAAAEEARKDGDKVGEMVALQQVQKIRPAAKVEARIKSLRSQVDMDRAHALDPGNTSEAIKALKKLLEHDPGNSDAKALLKGLGRRDNWRTALSQAHRLYRKQEYAGALAKYEEAAALLPPDATVKERMADCRYRIKVNEAEALRRDGKLVEAIKAYEDGIPFRPDKA</sequence>
<name>X0XLK4_9ZZZZ</name>
<dbReference type="EMBL" id="BARS01044443">
    <property type="protein sequence ID" value="GAG36217.1"/>
    <property type="molecule type" value="Genomic_DNA"/>
</dbReference>
<accession>X0XLK4</accession>
<reference evidence="1" key="1">
    <citation type="journal article" date="2014" name="Front. Microbiol.">
        <title>High frequency of phylogenetically diverse reductive dehalogenase-homologous genes in deep subseafloor sedimentary metagenomes.</title>
        <authorList>
            <person name="Kawai M."/>
            <person name="Futagami T."/>
            <person name="Toyoda A."/>
            <person name="Takaki Y."/>
            <person name="Nishi S."/>
            <person name="Hori S."/>
            <person name="Arai W."/>
            <person name="Tsubouchi T."/>
            <person name="Morono Y."/>
            <person name="Uchiyama I."/>
            <person name="Ito T."/>
            <person name="Fujiyama A."/>
            <person name="Inagaki F."/>
            <person name="Takami H."/>
        </authorList>
    </citation>
    <scope>NUCLEOTIDE SEQUENCE</scope>
    <source>
        <strain evidence="1">Expedition CK06-06</strain>
    </source>
</reference>
<gene>
    <name evidence="1" type="ORF">S01H1_67141</name>
</gene>
<protein>
    <recommendedName>
        <fullName evidence="2">Tetratricopeptide repeat protein</fullName>
    </recommendedName>
</protein>
<dbReference type="AlphaFoldDB" id="X0XLK4"/>
<organism evidence="1">
    <name type="scientific">marine sediment metagenome</name>
    <dbReference type="NCBI Taxonomy" id="412755"/>
    <lineage>
        <taxon>unclassified sequences</taxon>
        <taxon>metagenomes</taxon>
        <taxon>ecological metagenomes</taxon>
    </lineage>
</organism>
<feature type="non-terminal residue" evidence="1">
    <location>
        <position position="1"/>
    </location>
</feature>
<comment type="caution">
    <text evidence="1">The sequence shown here is derived from an EMBL/GenBank/DDBJ whole genome shotgun (WGS) entry which is preliminary data.</text>
</comment>